<gene>
    <name evidence="1" type="ORF">CORMATOL_00455</name>
</gene>
<dbReference type="AlphaFoldDB" id="C0E0F5"/>
<evidence type="ECO:0000313" key="2">
    <source>
        <dbReference type="Proteomes" id="UP000006247"/>
    </source>
</evidence>
<dbReference type="EMBL" id="ACEB01000004">
    <property type="protein sequence ID" value="EEG28046.1"/>
    <property type="molecule type" value="Genomic_DNA"/>
</dbReference>
<protein>
    <submittedName>
        <fullName evidence="1">Uncharacterized protein</fullName>
    </submittedName>
</protein>
<proteinExistence type="predicted"/>
<dbReference type="Proteomes" id="UP000006247">
    <property type="component" value="Unassembled WGS sequence"/>
</dbReference>
<comment type="caution">
    <text evidence="1">The sequence shown here is derived from an EMBL/GenBank/DDBJ whole genome shotgun (WGS) entry which is preliminary data.</text>
</comment>
<accession>C0E0F5</accession>
<dbReference type="RefSeq" id="WP_005519755.1">
    <property type="nucleotide sequence ID" value="NZ_EQ973328.1"/>
</dbReference>
<sequence length="75" mass="8237">MTITTGWLTGLAPTPARTATHITVHVVLSDITKLYGSHTMITDVAMDVPRPCHGDSFDERVAKLRHKLIELLGNN</sequence>
<evidence type="ECO:0000313" key="1">
    <source>
        <dbReference type="EMBL" id="EEG28046.1"/>
    </source>
</evidence>
<reference evidence="1 2" key="1">
    <citation type="submission" date="2009-01" db="EMBL/GenBank/DDBJ databases">
        <authorList>
            <person name="Fulton L."/>
            <person name="Clifton S."/>
            <person name="Chinwalla A.T."/>
            <person name="Mitreva M."/>
            <person name="Sodergren E."/>
            <person name="Weinstock G."/>
            <person name="Clifton S."/>
            <person name="Dooling D.J."/>
            <person name="Fulton B."/>
            <person name="Minx P."/>
            <person name="Pepin K.H."/>
            <person name="Johnson M."/>
            <person name="Bhonagiri V."/>
            <person name="Nash W.E."/>
            <person name="Mardis E.R."/>
            <person name="Wilson R.K."/>
        </authorList>
    </citation>
    <scope>NUCLEOTIDE SEQUENCE [LARGE SCALE GENOMIC DNA]</scope>
    <source>
        <strain evidence="1 2">ATCC 33806</strain>
    </source>
</reference>
<organism evidence="1 2">
    <name type="scientific">Corynebacterium matruchotii ATCC 33806</name>
    <dbReference type="NCBI Taxonomy" id="566549"/>
    <lineage>
        <taxon>Bacteria</taxon>
        <taxon>Bacillati</taxon>
        <taxon>Actinomycetota</taxon>
        <taxon>Actinomycetes</taxon>
        <taxon>Mycobacteriales</taxon>
        <taxon>Corynebacteriaceae</taxon>
        <taxon>Corynebacterium</taxon>
    </lineage>
</organism>
<dbReference type="HOGENOM" id="CLU_2664891_0_0_11"/>
<name>C0E0F5_9CORY</name>